<evidence type="ECO:0000313" key="2">
    <source>
        <dbReference type="Proteomes" id="UP000483820"/>
    </source>
</evidence>
<dbReference type="Proteomes" id="UP000483820">
    <property type="component" value="Chromosome IV"/>
</dbReference>
<dbReference type="GeneID" id="78776085"/>
<comment type="caution">
    <text evidence="1">The sequence shown here is derived from an EMBL/GenBank/DDBJ whole genome shotgun (WGS) entry which is preliminary data.</text>
</comment>
<protein>
    <submittedName>
        <fullName evidence="1">Uncharacterized protein</fullName>
    </submittedName>
</protein>
<dbReference type="EMBL" id="WUAV01000004">
    <property type="protein sequence ID" value="KAF1759057.1"/>
    <property type="molecule type" value="Genomic_DNA"/>
</dbReference>
<reference evidence="1 2" key="1">
    <citation type="submission" date="2019-12" db="EMBL/GenBank/DDBJ databases">
        <title>Chromosome-level assembly of the Caenorhabditis remanei genome.</title>
        <authorList>
            <person name="Teterina A.A."/>
            <person name="Willis J.H."/>
            <person name="Phillips P.C."/>
        </authorList>
    </citation>
    <scope>NUCLEOTIDE SEQUENCE [LARGE SCALE GENOMIC DNA]</scope>
    <source>
        <strain evidence="1 2">PX506</strain>
        <tissue evidence="1">Whole organism</tissue>
    </source>
</reference>
<dbReference type="CTD" id="78776085"/>
<proteinExistence type="predicted"/>
<dbReference type="KEGG" id="crq:GCK72_015517"/>
<name>A0A6A5GV68_CAERE</name>
<accession>A0A6A5GV68</accession>
<gene>
    <name evidence="1" type="ORF">GCK72_015517</name>
</gene>
<evidence type="ECO:0000313" key="1">
    <source>
        <dbReference type="EMBL" id="KAF1759057.1"/>
    </source>
</evidence>
<dbReference type="RefSeq" id="XP_053585705.1">
    <property type="nucleotide sequence ID" value="XM_053730933.1"/>
</dbReference>
<sequence>MLTALADDLLESTCCIVAPGPELTAVNLSDVTIFPMFRRRCCLCHCCRRRPVSVQSHTIDIVNSSS</sequence>
<dbReference type="AlphaFoldDB" id="A0A6A5GV68"/>
<organism evidence="1 2">
    <name type="scientific">Caenorhabditis remanei</name>
    <name type="common">Caenorhabditis vulgaris</name>
    <dbReference type="NCBI Taxonomy" id="31234"/>
    <lineage>
        <taxon>Eukaryota</taxon>
        <taxon>Metazoa</taxon>
        <taxon>Ecdysozoa</taxon>
        <taxon>Nematoda</taxon>
        <taxon>Chromadorea</taxon>
        <taxon>Rhabditida</taxon>
        <taxon>Rhabditina</taxon>
        <taxon>Rhabditomorpha</taxon>
        <taxon>Rhabditoidea</taxon>
        <taxon>Rhabditidae</taxon>
        <taxon>Peloderinae</taxon>
        <taxon>Caenorhabditis</taxon>
    </lineage>
</organism>